<dbReference type="EMBL" id="MT141499">
    <property type="protein sequence ID" value="QJA63524.1"/>
    <property type="molecule type" value="Genomic_DNA"/>
</dbReference>
<organism evidence="1">
    <name type="scientific">viral metagenome</name>
    <dbReference type="NCBI Taxonomy" id="1070528"/>
    <lineage>
        <taxon>unclassified sequences</taxon>
        <taxon>metagenomes</taxon>
        <taxon>organismal metagenomes</taxon>
    </lineage>
</organism>
<evidence type="ECO:0000313" key="1">
    <source>
        <dbReference type="EMBL" id="QJA63524.1"/>
    </source>
</evidence>
<name>A0A6M3J1Q9_9ZZZZ</name>
<proteinExistence type="predicted"/>
<keyword evidence="1" id="KW-0808">Transferase</keyword>
<dbReference type="AlphaFoldDB" id="A0A6M3J1Q9"/>
<protein>
    <submittedName>
        <fullName evidence="1">Putative glycosyltransferase</fullName>
    </submittedName>
</protein>
<gene>
    <name evidence="1" type="ORF">MM415B00619_0003</name>
</gene>
<reference evidence="1" key="1">
    <citation type="submission" date="2020-03" db="EMBL/GenBank/DDBJ databases">
        <title>The deep terrestrial virosphere.</title>
        <authorList>
            <person name="Holmfeldt K."/>
            <person name="Nilsson E."/>
            <person name="Simone D."/>
            <person name="Lopez-Fernandez M."/>
            <person name="Wu X."/>
            <person name="de Brujin I."/>
            <person name="Lundin D."/>
            <person name="Andersson A."/>
            <person name="Bertilsson S."/>
            <person name="Dopson M."/>
        </authorList>
    </citation>
    <scope>NUCLEOTIDE SEQUENCE</scope>
    <source>
        <strain evidence="1">MM415B00619</strain>
    </source>
</reference>
<sequence length="253" mass="28822">MKPFLIRTPEFKVDSGGIRVMYGLYGWLLAKGQITFVNTAVNMASVGIYPEIYHGNDMFASKVIRWILQKPGMMGMGTPGVNFKAGPTEFPPTDEIYVFSKVYDEWGVDDDHILFLPIINLHLFKDQGRKRDKIAFYVGKGTKGNQHPVEAVELNRELARDQQVLADFLNECEVLYVYDRMSAIMECARLCGCRVVYLGDMLEEQLKLYEPGLNGLGYKKDAELDQKAFVASYKALRSVFSHKLNIFIDHTQK</sequence>
<accession>A0A6M3J1Q9</accession>
<dbReference type="GO" id="GO:0016740">
    <property type="term" value="F:transferase activity"/>
    <property type="evidence" value="ECO:0007669"/>
    <property type="project" value="UniProtKB-KW"/>
</dbReference>